<accession>A0ABS5SEF2</accession>
<dbReference type="InterPro" id="IPR008939">
    <property type="entry name" value="Lytic_TGlycosylase_superhlx_U"/>
</dbReference>
<feature type="domain" description="Outer membrane lipoprotein BamD-like" evidence="4">
    <location>
        <begin position="96"/>
        <end position="168"/>
    </location>
</feature>
<dbReference type="PROSITE" id="PS00922">
    <property type="entry name" value="TRANSGLYCOSYLASE"/>
    <property type="match status" value="1"/>
</dbReference>
<dbReference type="EMBL" id="JAHCVK010000002">
    <property type="protein sequence ID" value="MBT0652996.1"/>
    <property type="molecule type" value="Genomic_DNA"/>
</dbReference>
<dbReference type="Gene3D" id="1.10.530.10">
    <property type="match status" value="1"/>
</dbReference>
<evidence type="ECO:0000259" key="3">
    <source>
        <dbReference type="Pfam" id="PF01464"/>
    </source>
</evidence>
<dbReference type="InterPro" id="IPR008258">
    <property type="entry name" value="Transglycosylase_SLT_dom_1"/>
</dbReference>
<dbReference type="Pfam" id="PF13525">
    <property type="entry name" value="YfiO"/>
    <property type="match status" value="1"/>
</dbReference>
<dbReference type="PANTHER" id="PTHR37423">
    <property type="entry name" value="SOLUBLE LYTIC MUREIN TRANSGLYCOSYLASE-RELATED"/>
    <property type="match status" value="1"/>
</dbReference>
<dbReference type="PANTHER" id="PTHR37423:SF2">
    <property type="entry name" value="MEMBRANE-BOUND LYTIC MUREIN TRANSGLYCOSYLASE C"/>
    <property type="match status" value="1"/>
</dbReference>
<dbReference type="SUPFAM" id="SSF48435">
    <property type="entry name" value="Bacterial muramidases"/>
    <property type="match status" value="1"/>
</dbReference>
<dbReference type="Pfam" id="PF13432">
    <property type="entry name" value="TPR_16"/>
    <property type="match status" value="1"/>
</dbReference>
<dbReference type="InterPro" id="IPR039565">
    <property type="entry name" value="BamD-like"/>
</dbReference>
<gene>
    <name evidence="5" type="ORF">KI810_08005</name>
</gene>
<proteinExistence type="inferred from homology"/>
<dbReference type="InterPro" id="IPR011990">
    <property type="entry name" value="TPR-like_helical_dom_sf"/>
</dbReference>
<dbReference type="Gene3D" id="1.25.40.10">
    <property type="entry name" value="Tetratricopeptide repeat domain"/>
    <property type="match status" value="3"/>
</dbReference>
<dbReference type="Pfam" id="PF01464">
    <property type="entry name" value="SLT"/>
    <property type="match status" value="1"/>
</dbReference>
<dbReference type="Pfam" id="PF13174">
    <property type="entry name" value="TPR_6"/>
    <property type="match status" value="1"/>
</dbReference>
<dbReference type="RefSeq" id="WP_214174982.1">
    <property type="nucleotide sequence ID" value="NZ_JAHCVK010000002.1"/>
</dbReference>
<evidence type="ECO:0000313" key="6">
    <source>
        <dbReference type="Proteomes" id="UP000756860"/>
    </source>
</evidence>
<dbReference type="InterPro" id="IPR023346">
    <property type="entry name" value="Lysozyme-like_dom_sf"/>
</dbReference>
<evidence type="ECO:0000259" key="4">
    <source>
        <dbReference type="Pfam" id="PF13525"/>
    </source>
</evidence>
<dbReference type="InterPro" id="IPR000189">
    <property type="entry name" value="Transglyc_AS"/>
</dbReference>
<feature type="domain" description="Transglycosylase SLT" evidence="3">
    <location>
        <begin position="557"/>
        <end position="671"/>
    </location>
</feature>
<dbReference type="Pfam" id="PF14559">
    <property type="entry name" value="TPR_19"/>
    <property type="match status" value="1"/>
</dbReference>
<name>A0ABS5SEF2_9BACT</name>
<dbReference type="CDD" id="cd13401">
    <property type="entry name" value="Slt70-like"/>
    <property type="match status" value="1"/>
</dbReference>
<dbReference type="SUPFAM" id="SSF53955">
    <property type="entry name" value="Lysozyme-like"/>
    <property type="match status" value="1"/>
</dbReference>
<sequence length="721" mass="79642">MLLRRIPLIVILCFVLALPASGGNLLQLPSDHLATAARHLKNHDYRGAQLAANHAPEGGLRDFLVGMAAAKSSEWDNAVPALARAGETFPLLADYALYHQANALFRLARYTECIPPLEKLLKEYPETHLTRSALLLIADARYETKDYPTALSAYQRFVDKYPSGSDSLTALLRTALCHESMGNQASAATIYRTIWLKYPAADVADDAYDRLQNLAGQGIVVAPFSSDELFRRGMTLYDMRRFDRAIKVFSAIPPDTLTTDVAQKLALKTAQAMVKARRYKDGEQALTKLLSTNPRKEIAAEATLWLARLQDKTGRDEAAIATFQKLTETFPQSDLADDALLEAAYIRKFQNRSPDALPLLQRLLREYPRSGLKHTAQWETAWATFLTADYPNAASLFQKLTSVESYRERALYWGGRSLAAAGDAVGAQAFFTPLLTEYPYGYYALMHRSAAKLPDDKPFNLQADVTDILPVPEGFDRVKTLIACGLYDEANRELALAKRKAGTKGKALLGIARLYLEMGNYNGALSTVKQERPDRFDKDNAVTWGLLYPCGFREIVAQQAASNDIGESLIHSIIRAESSYSPTARSPVGAIGLMQLMPSTAKVMSTPKNGPFTTNSLTTPDINIAYGTRHLKDLLEAYDGNQVYAVAAYNGGSGNVNRWRKTFGNLRQDEFIESIPFGETREYVKKVLAGASLYRRLYGLESPPVTGLPYRNLSSSGSPAT</sequence>
<protein>
    <submittedName>
        <fullName evidence="5">Tetratricopeptide repeat protein</fullName>
    </submittedName>
</protein>
<reference evidence="5 6" key="1">
    <citation type="submission" date="2021-05" db="EMBL/GenBank/DDBJ databases">
        <title>The draft genome of Geobacter luticola JCM 17780.</title>
        <authorList>
            <person name="Xu Z."/>
            <person name="Masuda Y."/>
            <person name="Itoh H."/>
            <person name="Senoo K."/>
        </authorList>
    </citation>
    <scope>NUCLEOTIDE SEQUENCE [LARGE SCALE GENOMIC DNA]</scope>
    <source>
        <strain evidence="5 6">JCM 17780</strain>
    </source>
</reference>
<evidence type="ECO:0000313" key="5">
    <source>
        <dbReference type="EMBL" id="MBT0652996.1"/>
    </source>
</evidence>
<keyword evidence="6" id="KW-1185">Reference proteome</keyword>
<organism evidence="5 6">
    <name type="scientific">Geomobilimonas luticola</name>
    <dbReference type="NCBI Taxonomy" id="1114878"/>
    <lineage>
        <taxon>Bacteria</taxon>
        <taxon>Pseudomonadati</taxon>
        <taxon>Thermodesulfobacteriota</taxon>
        <taxon>Desulfuromonadia</taxon>
        <taxon>Geobacterales</taxon>
        <taxon>Geobacteraceae</taxon>
        <taxon>Geomobilimonas</taxon>
    </lineage>
</organism>
<evidence type="ECO:0000256" key="1">
    <source>
        <dbReference type="ARBA" id="ARBA00007734"/>
    </source>
</evidence>
<comment type="similarity">
    <text evidence="1">Belongs to the transglycosylase Slt family.</text>
</comment>
<dbReference type="InterPro" id="IPR019734">
    <property type="entry name" value="TPR_rpt"/>
</dbReference>
<comment type="caution">
    <text evidence="5">The sequence shown here is derived from an EMBL/GenBank/DDBJ whole genome shotgun (WGS) entry which is preliminary data.</text>
</comment>
<keyword evidence="2" id="KW-0732">Signal</keyword>
<dbReference type="Proteomes" id="UP000756860">
    <property type="component" value="Unassembled WGS sequence"/>
</dbReference>
<evidence type="ECO:0000256" key="2">
    <source>
        <dbReference type="ARBA" id="ARBA00022729"/>
    </source>
</evidence>